<sequence>MEGRTVLTVDEGTILNEANEEARSTIKRAGLEKYMQPTKYFWGHVRAYVDEKRYNDEDYDFTMQKGAIE</sequence>
<accession>A0ABT9Y2B0</accession>
<evidence type="ECO:0000313" key="1">
    <source>
        <dbReference type="EMBL" id="MDQ0201284.1"/>
    </source>
</evidence>
<organism evidence="1 2">
    <name type="scientific">Neobacillus ginsengisoli</name>
    <dbReference type="NCBI Taxonomy" id="904295"/>
    <lineage>
        <taxon>Bacteria</taxon>
        <taxon>Bacillati</taxon>
        <taxon>Bacillota</taxon>
        <taxon>Bacilli</taxon>
        <taxon>Bacillales</taxon>
        <taxon>Bacillaceae</taxon>
        <taxon>Neobacillus</taxon>
    </lineage>
</organism>
<proteinExistence type="predicted"/>
<protein>
    <submittedName>
        <fullName evidence="1">Uncharacterized protein</fullName>
    </submittedName>
</protein>
<evidence type="ECO:0000313" key="2">
    <source>
        <dbReference type="Proteomes" id="UP001224122"/>
    </source>
</evidence>
<keyword evidence="2" id="KW-1185">Reference proteome</keyword>
<gene>
    <name evidence="1" type="ORF">J2S10_004490</name>
</gene>
<dbReference type="Proteomes" id="UP001224122">
    <property type="component" value="Unassembled WGS sequence"/>
</dbReference>
<dbReference type="EMBL" id="JAUSTW010000009">
    <property type="protein sequence ID" value="MDQ0201284.1"/>
    <property type="molecule type" value="Genomic_DNA"/>
</dbReference>
<comment type="caution">
    <text evidence="1">The sequence shown here is derived from an EMBL/GenBank/DDBJ whole genome shotgun (WGS) entry which is preliminary data.</text>
</comment>
<name>A0ABT9Y2B0_9BACI</name>
<reference evidence="1 2" key="1">
    <citation type="submission" date="2023-07" db="EMBL/GenBank/DDBJ databases">
        <title>Genomic Encyclopedia of Type Strains, Phase IV (KMG-IV): sequencing the most valuable type-strain genomes for metagenomic binning, comparative biology and taxonomic classification.</title>
        <authorList>
            <person name="Goeker M."/>
        </authorList>
    </citation>
    <scope>NUCLEOTIDE SEQUENCE [LARGE SCALE GENOMIC DNA]</scope>
    <source>
        <strain evidence="1 2">DSM 27594</strain>
    </source>
</reference>
<dbReference type="RefSeq" id="WP_307412479.1">
    <property type="nucleotide sequence ID" value="NZ_JAUSTW010000009.1"/>
</dbReference>